<dbReference type="EMBL" id="CM007381">
    <property type="protein sequence ID" value="ONK80122.1"/>
    <property type="molecule type" value="Genomic_DNA"/>
</dbReference>
<accession>A0A5P1FPT4</accession>
<sequence>MPLLGSAQGADVATKFVGPTLVVDQVEKGKKLRKVSGQGPCRDIDAKDLNLNSAWLDLYIESSYLEAKLRLPCAAEITYSRALVNHHNHFGHDGSRDPEITHVFDGSVSLFLNGSSEERIEVISTESYNTLREIITDTKFFVPHEDVLVKQHFLFRDSSLAKTLSSIVGSNIGITLRETVNLICQRWTIKSPSCTCNILSYLISCAITSQIGRIVSK</sequence>
<proteinExistence type="predicted"/>
<evidence type="ECO:0000313" key="2">
    <source>
        <dbReference type="Proteomes" id="UP000243459"/>
    </source>
</evidence>
<reference evidence="2" key="1">
    <citation type="journal article" date="2017" name="Nat. Commun.">
        <title>The asparagus genome sheds light on the origin and evolution of a young Y chromosome.</title>
        <authorList>
            <person name="Harkess A."/>
            <person name="Zhou J."/>
            <person name="Xu C."/>
            <person name="Bowers J.E."/>
            <person name="Van der Hulst R."/>
            <person name="Ayyampalayam S."/>
            <person name="Mercati F."/>
            <person name="Riccardi P."/>
            <person name="McKain M.R."/>
            <person name="Kakrana A."/>
            <person name="Tang H."/>
            <person name="Ray J."/>
            <person name="Groenendijk J."/>
            <person name="Arikit S."/>
            <person name="Mathioni S.M."/>
            <person name="Nakano M."/>
            <person name="Shan H."/>
            <person name="Telgmann-Rauber A."/>
            <person name="Kanno A."/>
            <person name="Yue Z."/>
            <person name="Chen H."/>
            <person name="Li W."/>
            <person name="Chen Y."/>
            <person name="Xu X."/>
            <person name="Zhang Y."/>
            <person name="Luo S."/>
            <person name="Chen H."/>
            <person name="Gao J."/>
            <person name="Mao Z."/>
            <person name="Pires J.C."/>
            <person name="Luo M."/>
            <person name="Kudrna D."/>
            <person name="Wing R.A."/>
            <person name="Meyers B.C."/>
            <person name="Yi K."/>
            <person name="Kong H."/>
            <person name="Lavrijsen P."/>
            <person name="Sunseri F."/>
            <person name="Falavigna A."/>
            <person name="Ye Y."/>
            <person name="Leebens-Mack J.H."/>
            <person name="Chen G."/>
        </authorList>
    </citation>
    <scope>NUCLEOTIDE SEQUENCE [LARGE SCALE GENOMIC DNA]</scope>
    <source>
        <strain evidence="2">cv. DH0086</strain>
    </source>
</reference>
<gene>
    <name evidence="1" type="ORF">A4U43_C01F14110</name>
</gene>
<dbReference type="Proteomes" id="UP000243459">
    <property type="component" value="Chromosome 1"/>
</dbReference>
<evidence type="ECO:0000313" key="1">
    <source>
        <dbReference type="EMBL" id="ONK80122.1"/>
    </source>
</evidence>
<protein>
    <submittedName>
        <fullName evidence="1">Uncharacterized protein</fullName>
    </submittedName>
</protein>
<keyword evidence="2" id="KW-1185">Reference proteome</keyword>
<name>A0A5P1FPT4_ASPOF</name>
<dbReference type="Gramene" id="ONK80122">
    <property type="protein sequence ID" value="ONK80122"/>
    <property type="gene ID" value="A4U43_C01F14110"/>
</dbReference>
<organism evidence="1 2">
    <name type="scientific">Asparagus officinalis</name>
    <name type="common">Garden asparagus</name>
    <dbReference type="NCBI Taxonomy" id="4686"/>
    <lineage>
        <taxon>Eukaryota</taxon>
        <taxon>Viridiplantae</taxon>
        <taxon>Streptophyta</taxon>
        <taxon>Embryophyta</taxon>
        <taxon>Tracheophyta</taxon>
        <taxon>Spermatophyta</taxon>
        <taxon>Magnoliopsida</taxon>
        <taxon>Liliopsida</taxon>
        <taxon>Asparagales</taxon>
        <taxon>Asparagaceae</taxon>
        <taxon>Asparagoideae</taxon>
        <taxon>Asparagus</taxon>
    </lineage>
</organism>
<dbReference type="AlphaFoldDB" id="A0A5P1FPT4"/>